<comment type="function">
    <text evidence="8">Required for the formation of a threonylcarbamoyl group on adenosine at position 37 (t(6)A37) in tRNAs that read codons beginning with adenine. Is involved in the transfer of the threonylcarbamoyl moiety of threonylcarbamoyl-AMP (TC-AMP) to the N6 group of A37, together with TsaE and TsaB. TsaD likely plays a direct catalytic role in this reaction.</text>
</comment>
<comment type="caution">
    <text evidence="8">Lacks conserved residue(s) required for the propagation of feature annotation.</text>
</comment>
<dbReference type="GO" id="GO:0016787">
    <property type="term" value="F:hydrolase activity"/>
    <property type="evidence" value="ECO:0007669"/>
    <property type="project" value="UniProtKB-KW"/>
</dbReference>
<dbReference type="InterPro" id="IPR017861">
    <property type="entry name" value="KAE1/TsaD"/>
</dbReference>
<dbReference type="Pfam" id="PF00814">
    <property type="entry name" value="TsaD"/>
    <property type="match status" value="1"/>
</dbReference>
<keyword evidence="4 8" id="KW-0479">Metal-binding</keyword>
<evidence type="ECO:0000256" key="3">
    <source>
        <dbReference type="ARBA" id="ARBA00022694"/>
    </source>
</evidence>
<dbReference type="EC" id="2.3.1.234" evidence="8"/>
<dbReference type="PATRIC" id="fig|795359.3.peg.832"/>
<evidence type="ECO:0000259" key="9">
    <source>
        <dbReference type="Pfam" id="PF00814"/>
    </source>
</evidence>
<evidence type="ECO:0000313" key="10">
    <source>
        <dbReference type="EMBL" id="AEH22921.1"/>
    </source>
</evidence>
<dbReference type="GO" id="GO:0061711">
    <property type="term" value="F:tRNA N(6)-L-threonylcarbamoyladenine synthase activity"/>
    <property type="evidence" value="ECO:0007669"/>
    <property type="project" value="UniProtKB-EC"/>
</dbReference>
<dbReference type="STRING" id="795359.TOPB45_0823"/>
<dbReference type="PANTHER" id="PTHR11735">
    <property type="entry name" value="TRNA N6-ADENOSINE THREONYLCARBAMOYLTRANSFERASE"/>
    <property type="match status" value="1"/>
</dbReference>
<evidence type="ECO:0000256" key="6">
    <source>
        <dbReference type="ARBA" id="ARBA00023315"/>
    </source>
</evidence>
<feature type="binding site" evidence="8">
    <location>
        <position position="165"/>
    </location>
    <ligand>
        <name>substrate</name>
    </ligand>
</feature>
<feature type="binding site" evidence="8">
    <location>
        <position position="110"/>
    </location>
    <ligand>
        <name>Fe cation</name>
        <dbReference type="ChEBI" id="CHEBI:24875"/>
    </ligand>
</feature>
<dbReference type="InterPro" id="IPR022450">
    <property type="entry name" value="TsaD"/>
</dbReference>
<dbReference type="HAMAP" id="MF_01445">
    <property type="entry name" value="TsaD"/>
    <property type="match status" value="1"/>
</dbReference>
<dbReference type="InterPro" id="IPR017860">
    <property type="entry name" value="Peptidase_M22_CS"/>
</dbReference>
<feature type="binding site" evidence="8">
    <location>
        <begin position="132"/>
        <end position="136"/>
    </location>
    <ligand>
        <name>substrate</name>
    </ligand>
</feature>
<comment type="catalytic activity">
    <reaction evidence="7 8">
        <text>L-threonylcarbamoyladenylate + adenosine(37) in tRNA = N(6)-L-threonylcarbamoyladenosine(37) in tRNA + AMP + H(+)</text>
        <dbReference type="Rhea" id="RHEA:37059"/>
        <dbReference type="Rhea" id="RHEA-COMP:10162"/>
        <dbReference type="Rhea" id="RHEA-COMP:10163"/>
        <dbReference type="ChEBI" id="CHEBI:15378"/>
        <dbReference type="ChEBI" id="CHEBI:73682"/>
        <dbReference type="ChEBI" id="CHEBI:74411"/>
        <dbReference type="ChEBI" id="CHEBI:74418"/>
        <dbReference type="ChEBI" id="CHEBI:456215"/>
        <dbReference type="EC" id="2.3.1.234"/>
    </reaction>
</comment>
<dbReference type="PRINTS" id="PR00789">
    <property type="entry name" value="OSIALOPTASE"/>
</dbReference>
<evidence type="ECO:0000313" key="11">
    <source>
        <dbReference type="Proteomes" id="UP000006583"/>
    </source>
</evidence>
<dbReference type="FunFam" id="3.30.420.40:FF:000040">
    <property type="entry name" value="tRNA N6-adenosine threonylcarbamoyltransferase"/>
    <property type="match status" value="1"/>
</dbReference>
<keyword evidence="11" id="KW-1185">Reference proteome</keyword>
<dbReference type="eggNOG" id="COG0533">
    <property type="taxonomic scope" value="Bacteria"/>
</dbReference>
<feature type="binding site" evidence="8">
    <location>
        <position position="296"/>
    </location>
    <ligand>
        <name>Fe cation</name>
        <dbReference type="ChEBI" id="CHEBI:24875"/>
    </ligand>
</feature>
<feature type="binding site" evidence="8">
    <location>
        <position position="114"/>
    </location>
    <ligand>
        <name>Fe cation</name>
        <dbReference type="ChEBI" id="CHEBI:24875"/>
    </ligand>
</feature>
<dbReference type="InterPro" id="IPR000905">
    <property type="entry name" value="Gcp-like_dom"/>
</dbReference>
<accession>F8C5E8</accession>
<reference evidence="10 11" key="1">
    <citation type="journal article" date="2013" name="Genome Announc.">
        <title>Complete genome sequence of the hyperthermophilic sulfate-reducing bacterium Thermodesulfobacterium geofontis OPF15T.</title>
        <authorList>
            <person name="Elkins J.G."/>
            <person name="Hamilton-Brehm S.D."/>
            <person name="Lucas S."/>
            <person name="Han J."/>
            <person name="Lapidus A."/>
            <person name="Cheng J.F."/>
            <person name="Goodwin L.A."/>
            <person name="Pitluck S."/>
            <person name="Peters L."/>
            <person name="Mikhailova N."/>
            <person name="Davenport K.W."/>
            <person name="Detter J.C."/>
            <person name="Han C.S."/>
            <person name="Tapia R."/>
            <person name="Land M.L."/>
            <person name="Hauser L."/>
            <person name="Kyrpides N.C."/>
            <person name="Ivanova N.N."/>
            <person name="Pagani I."/>
            <person name="Bruce D."/>
            <person name="Woyke T."/>
            <person name="Cottingham R.W."/>
        </authorList>
    </citation>
    <scope>NUCLEOTIDE SEQUENCE [LARGE SCALE GENOMIC DNA]</scope>
    <source>
        <strain evidence="10 11">OPF15</strain>
    </source>
</reference>
<dbReference type="Proteomes" id="UP000006583">
    <property type="component" value="Chromosome"/>
</dbReference>
<keyword evidence="5 8" id="KW-0408">Iron</keyword>
<dbReference type="NCBIfam" id="TIGR03723">
    <property type="entry name" value="T6A_TsaD_YgjD"/>
    <property type="match status" value="1"/>
</dbReference>
<dbReference type="KEGG" id="top:TOPB45_0823"/>
<dbReference type="PROSITE" id="PS01016">
    <property type="entry name" value="GLYCOPROTEASE"/>
    <property type="match status" value="1"/>
</dbReference>
<dbReference type="HOGENOM" id="CLU_023208_0_2_0"/>
<keyword evidence="6 8" id="KW-0012">Acyltransferase</keyword>
<dbReference type="GO" id="GO:0002949">
    <property type="term" value="P:tRNA threonylcarbamoyladenosine modification"/>
    <property type="evidence" value="ECO:0007669"/>
    <property type="project" value="UniProtKB-UniRule"/>
</dbReference>
<dbReference type="PANTHER" id="PTHR11735:SF6">
    <property type="entry name" value="TRNA N6-ADENOSINE THREONYLCARBAMOYLTRANSFERASE, MITOCHONDRIAL"/>
    <property type="match status" value="1"/>
</dbReference>
<sequence>MLLAIETSCDETGVALFSEKGNLIKHLLYSQVALHSPFGGIVPEIASRKQLEVLSPLIKKLVEETKISIQEIKGVCVTFGPGLIGSILVGVSLAKALCFALKIPLFAVDHLQAHLFSIFLEREVKFPYIGLLVSGGHTALFLVNSWEDYKLLGHTRDDAAGEAFDKVAKLLNLSYPGGPIISKLAEKGNRNAISFPRPLLEEDTFDFSFSGLKTAVLNYLKTNPQYKIEDVCASFEEAVCEVLIEKTLRAGEKLNISRIVVVGGVASNQRLRKSFAEKAQQKGVEVYFPSPEFCTDNAAMVGIVGYYKWKNGLYDTLEKEPYARSIFKKFNFQIQP</sequence>
<dbReference type="NCBIfam" id="TIGR00329">
    <property type="entry name" value="gcp_kae1"/>
    <property type="match status" value="1"/>
</dbReference>
<evidence type="ECO:0000256" key="7">
    <source>
        <dbReference type="ARBA" id="ARBA00048117"/>
    </source>
</evidence>
<dbReference type="CDD" id="cd24133">
    <property type="entry name" value="ASKHA_NBD_TsaD_bac"/>
    <property type="match status" value="1"/>
</dbReference>
<feature type="binding site" evidence="8">
    <location>
        <position position="268"/>
    </location>
    <ligand>
        <name>substrate</name>
    </ligand>
</feature>
<name>F8C5E8_THEGP</name>
<dbReference type="SUPFAM" id="SSF53067">
    <property type="entry name" value="Actin-like ATPase domain"/>
    <property type="match status" value="2"/>
</dbReference>
<evidence type="ECO:0000256" key="4">
    <source>
        <dbReference type="ARBA" id="ARBA00022723"/>
    </source>
</evidence>
<feature type="binding site" evidence="8">
    <location>
        <position position="178"/>
    </location>
    <ligand>
        <name>substrate</name>
    </ligand>
</feature>
<dbReference type="OrthoDB" id="9806197at2"/>
<evidence type="ECO:0000256" key="1">
    <source>
        <dbReference type="ARBA" id="ARBA00022490"/>
    </source>
</evidence>
<gene>
    <name evidence="8" type="primary">tsaD</name>
    <name evidence="10" type="ordered locus">TOPB45_0823</name>
</gene>
<dbReference type="Gene3D" id="3.30.420.40">
    <property type="match status" value="2"/>
</dbReference>
<keyword evidence="3 8" id="KW-0819">tRNA processing</keyword>
<dbReference type="EMBL" id="CP002829">
    <property type="protein sequence ID" value="AEH22921.1"/>
    <property type="molecule type" value="Genomic_DNA"/>
</dbReference>
<dbReference type="GO" id="GO:0005506">
    <property type="term" value="F:iron ion binding"/>
    <property type="evidence" value="ECO:0007669"/>
    <property type="project" value="UniProtKB-UniRule"/>
</dbReference>
<keyword evidence="10" id="KW-0378">Hydrolase</keyword>
<dbReference type="InterPro" id="IPR043129">
    <property type="entry name" value="ATPase_NBD"/>
</dbReference>
<comment type="cofactor">
    <cofactor evidence="8">
        <name>Fe(2+)</name>
        <dbReference type="ChEBI" id="CHEBI:29033"/>
    </cofactor>
    <text evidence="8">Binds 1 Fe(2+) ion per subunit.</text>
</comment>
<proteinExistence type="inferred from homology"/>
<comment type="similarity">
    <text evidence="8">Belongs to the KAE1 / TsaD family.</text>
</comment>
<organism evidence="10 11">
    <name type="scientific">Thermodesulfobacterium geofontis (strain OPF15)</name>
    <dbReference type="NCBI Taxonomy" id="795359"/>
    <lineage>
        <taxon>Bacteria</taxon>
        <taxon>Pseudomonadati</taxon>
        <taxon>Thermodesulfobacteriota</taxon>
        <taxon>Thermodesulfobacteria</taxon>
        <taxon>Thermodesulfobacteriales</taxon>
        <taxon>Thermodesulfobacteriaceae</taxon>
        <taxon>Thermodesulfobacterium</taxon>
    </lineage>
</organism>
<evidence type="ECO:0000256" key="8">
    <source>
        <dbReference type="HAMAP-Rule" id="MF_01445"/>
    </source>
</evidence>
<dbReference type="FunFam" id="3.30.420.40:FF:000012">
    <property type="entry name" value="tRNA N6-adenosine threonylcarbamoyltransferase"/>
    <property type="match status" value="1"/>
</dbReference>
<evidence type="ECO:0000256" key="2">
    <source>
        <dbReference type="ARBA" id="ARBA00022679"/>
    </source>
</evidence>
<feature type="domain" description="Gcp-like" evidence="9">
    <location>
        <begin position="23"/>
        <end position="301"/>
    </location>
</feature>
<dbReference type="AlphaFoldDB" id="F8C5E8"/>
<dbReference type="RefSeq" id="WP_013909619.1">
    <property type="nucleotide sequence ID" value="NC_015682.1"/>
</dbReference>
<evidence type="ECO:0000256" key="5">
    <source>
        <dbReference type="ARBA" id="ARBA00023004"/>
    </source>
</evidence>
<comment type="subcellular location">
    <subcellularLocation>
        <location evidence="8">Cytoplasm</location>
    </subcellularLocation>
</comment>
<keyword evidence="2 8" id="KW-0808">Transferase</keyword>
<protein>
    <recommendedName>
        <fullName evidence="8">tRNA N6-adenosine threonylcarbamoyltransferase</fullName>
        <ecNumber evidence="8">2.3.1.234</ecNumber>
    </recommendedName>
    <alternativeName>
        <fullName evidence="8">N6-L-threonylcarbamoyladenine synthase</fullName>
        <shortName evidence="8">t(6)A synthase</shortName>
    </alternativeName>
    <alternativeName>
        <fullName evidence="8">t(6)A37 threonylcarbamoyladenosine biosynthesis protein TsaD</fullName>
    </alternativeName>
    <alternativeName>
        <fullName evidence="8">tRNA threonylcarbamoyladenosine biosynthesis protein TsaD</fullName>
    </alternativeName>
</protein>
<keyword evidence="1 8" id="KW-0963">Cytoplasm</keyword>
<dbReference type="GO" id="GO:0005737">
    <property type="term" value="C:cytoplasm"/>
    <property type="evidence" value="ECO:0007669"/>
    <property type="project" value="UniProtKB-SubCell"/>
</dbReference>